<keyword evidence="4" id="KW-1185">Reference proteome</keyword>
<accession>A0A127A3C9</accession>
<dbReference type="STRING" id="37927.SA2016_2446"/>
<feature type="region of interest" description="Disordered" evidence="1">
    <location>
        <begin position="20"/>
        <end position="51"/>
    </location>
</feature>
<dbReference type="RefSeq" id="WP_066498383.1">
    <property type="nucleotide sequence ID" value="NZ_BJMO01000060.1"/>
</dbReference>
<dbReference type="AlphaFoldDB" id="A0A127A3C9"/>
<sequence length="220" mass="22649" precursor="true">MRSLQRRLAGAAAAAVLLAGTSCSGSPGPGPTPESGSPSPPPASAAPPPQESGKVIATAYTTGYGYWDNTPPGSTVISNPVLHQSAGGTGTWADPVTVAVGHSISNGADTLDFPAGTRMYIPNLQKYFIVEDACGDGATPQDIPCHNISRGAARGTTVWFDIWIGGSSSSNSDSRRCEATLTALHTVILEPSVRDYRVTPGDVLSGQACHANYGETPLLR</sequence>
<evidence type="ECO:0000313" key="4">
    <source>
        <dbReference type="Proteomes" id="UP000070134"/>
    </source>
</evidence>
<organism evidence="3 4">
    <name type="scientific">Sinomonas atrocyanea</name>
    <dbReference type="NCBI Taxonomy" id="37927"/>
    <lineage>
        <taxon>Bacteria</taxon>
        <taxon>Bacillati</taxon>
        <taxon>Actinomycetota</taxon>
        <taxon>Actinomycetes</taxon>
        <taxon>Micrococcales</taxon>
        <taxon>Micrococcaceae</taxon>
        <taxon>Sinomonas</taxon>
    </lineage>
</organism>
<evidence type="ECO:0000256" key="1">
    <source>
        <dbReference type="SAM" id="MobiDB-lite"/>
    </source>
</evidence>
<feature type="signal peptide" evidence="2">
    <location>
        <begin position="1"/>
        <end position="24"/>
    </location>
</feature>
<protein>
    <recommendedName>
        <fullName evidence="5">Lipoprotein</fullName>
    </recommendedName>
</protein>
<dbReference type="PROSITE" id="PS51257">
    <property type="entry name" value="PROKAR_LIPOPROTEIN"/>
    <property type="match status" value="1"/>
</dbReference>
<proteinExistence type="predicted"/>
<keyword evidence="2" id="KW-0732">Signal</keyword>
<reference evidence="3 4" key="1">
    <citation type="submission" date="2016-02" db="EMBL/GenBank/DDBJ databases">
        <title>Complete genome of Sinomonas atrocyanea KCTC 3377.</title>
        <authorList>
            <person name="Kim K.M."/>
        </authorList>
    </citation>
    <scope>NUCLEOTIDE SEQUENCE [LARGE SCALE GENOMIC DNA]</scope>
    <source>
        <strain evidence="3 4">KCTC 3377</strain>
    </source>
</reference>
<dbReference type="KEGG" id="satk:SA2016_2446"/>
<gene>
    <name evidence="3" type="ORF">SA2016_2446</name>
</gene>
<feature type="chain" id="PRO_5039232419" description="Lipoprotein" evidence="2">
    <location>
        <begin position="25"/>
        <end position="220"/>
    </location>
</feature>
<evidence type="ECO:0000256" key="2">
    <source>
        <dbReference type="SAM" id="SignalP"/>
    </source>
</evidence>
<evidence type="ECO:0000313" key="3">
    <source>
        <dbReference type="EMBL" id="AMM33115.1"/>
    </source>
</evidence>
<dbReference type="EMBL" id="CP014518">
    <property type="protein sequence ID" value="AMM33115.1"/>
    <property type="molecule type" value="Genomic_DNA"/>
</dbReference>
<dbReference type="Proteomes" id="UP000070134">
    <property type="component" value="Chromosome"/>
</dbReference>
<evidence type="ECO:0008006" key="5">
    <source>
        <dbReference type="Google" id="ProtNLM"/>
    </source>
</evidence>
<name>A0A127A3C9_9MICC</name>
<feature type="compositionally biased region" description="Pro residues" evidence="1">
    <location>
        <begin position="28"/>
        <end position="50"/>
    </location>
</feature>